<accession>A0A241XR39</accession>
<dbReference type="Proteomes" id="UP000194857">
    <property type="component" value="Unassembled WGS sequence"/>
</dbReference>
<dbReference type="NCBIfam" id="TIGR01414">
    <property type="entry name" value="autotrans_barl"/>
    <property type="match status" value="1"/>
</dbReference>
<dbReference type="EMBL" id="NFFZ01000004">
    <property type="protein sequence ID" value="OTI62963.1"/>
    <property type="molecule type" value="Genomic_DNA"/>
</dbReference>
<dbReference type="SMART" id="SM00869">
    <property type="entry name" value="Autotransporter"/>
    <property type="match status" value="1"/>
</dbReference>
<reference evidence="2 3" key="1">
    <citation type="submission" date="2017-05" db="EMBL/GenBank/DDBJ databases">
        <authorList>
            <person name="Song R."/>
            <person name="Chenine A.L."/>
            <person name="Ruprecht R.M."/>
        </authorList>
    </citation>
    <scope>NUCLEOTIDE SEQUENCE [LARGE SCALE GENOMIC DNA]</scope>
    <source>
        <strain evidence="2 3">S567_C10_BS</strain>
    </source>
</reference>
<dbReference type="PROSITE" id="PS51208">
    <property type="entry name" value="AUTOTRANSPORTER"/>
    <property type="match status" value="1"/>
</dbReference>
<dbReference type="InterPro" id="IPR036709">
    <property type="entry name" value="Autotransporte_beta_dom_sf"/>
</dbReference>
<dbReference type="AlphaFoldDB" id="A0A241XR39"/>
<dbReference type="GO" id="GO:0019867">
    <property type="term" value="C:outer membrane"/>
    <property type="evidence" value="ECO:0007669"/>
    <property type="project" value="InterPro"/>
</dbReference>
<comment type="caution">
    <text evidence="2">The sequence shown here is derived from an EMBL/GenBank/DDBJ whole genome shotgun (WGS) entry which is preliminary data.</text>
</comment>
<dbReference type="InterPro" id="IPR006315">
    <property type="entry name" value="OM_autotransptr_brl_dom"/>
</dbReference>
<dbReference type="Pfam" id="PF03797">
    <property type="entry name" value="Autotransporter"/>
    <property type="match status" value="1"/>
</dbReference>
<dbReference type="SUPFAM" id="SSF103515">
    <property type="entry name" value="Autotransporter"/>
    <property type="match status" value="1"/>
</dbReference>
<organism evidence="2 3">
    <name type="scientific">Pseudomonas aeruginosa</name>
    <dbReference type="NCBI Taxonomy" id="287"/>
    <lineage>
        <taxon>Bacteria</taxon>
        <taxon>Pseudomonadati</taxon>
        <taxon>Pseudomonadota</taxon>
        <taxon>Gammaproteobacteria</taxon>
        <taxon>Pseudomonadales</taxon>
        <taxon>Pseudomonadaceae</taxon>
        <taxon>Pseudomonas</taxon>
    </lineage>
</organism>
<evidence type="ECO:0000313" key="3">
    <source>
        <dbReference type="Proteomes" id="UP000194857"/>
    </source>
</evidence>
<dbReference type="Gene3D" id="2.160.20.20">
    <property type="match status" value="1"/>
</dbReference>
<name>A0A241XR39_PSEAI</name>
<evidence type="ECO:0000313" key="2">
    <source>
        <dbReference type="EMBL" id="OTI62963.1"/>
    </source>
</evidence>
<protein>
    <recommendedName>
        <fullName evidence="1">Autotransporter domain-containing protein</fullName>
    </recommendedName>
</protein>
<evidence type="ECO:0000259" key="1">
    <source>
        <dbReference type="PROSITE" id="PS51208"/>
    </source>
</evidence>
<dbReference type="InterPro" id="IPR005546">
    <property type="entry name" value="Autotransporte_beta"/>
</dbReference>
<dbReference type="InterPro" id="IPR012332">
    <property type="entry name" value="Autotransporter_pectin_lyase_C"/>
</dbReference>
<sequence length="891" mass="93338">MIPILDRTPPLHFWKPSYDGLTSNEAAPTLIEPTSKSRKGTYMQKTVQKSLLALAISAAAISAQAADIDMTGQTQALEYGQEQVDGFTLTGTSTLDSDIAEFSGSEIWGDVVNAANLVSVSDYSTGFDLNSETVLFGNLTNLGTLDISGKRSIAYEIDGSTINGGLNNRGTINVSGAFDELDQKGPIGYLIDTSAVLGDVRNDGTIQVQGAEGRGINVDDSQLGGYVINSGTIAATGAGAMGIYVEESEVSSIVNHGTIQANGESSRGVRVTDSLINTLINSGTIQATGDASIAVDIDGRTQLTELQLPSQQNGVVNSGTIDGAKYGIKITDAQQASSLVINQNGGVIRGGEAAIKGSGENITLDWRGGDIDGDILDVGTVNVLGYAGFRGNSIRAVSATPSVGGTVNVGSQSYLAFDKEHVNIDGNIDVAAGGSLQFYITPTTNPDQGVLTVSKTARFGEGSNINLAARPIDFAPGAEGQRYVLVDAGSLEDEGVRVNSLSYLLEVKGFQQEGNQLVAVLGMLEQEQIEEIIEQSGADANSQASFLSLVSILSKMDVNDPVYQAFVYASPEERAALAKQLLPEINGGSTQAALSGQNVVASAIGNRTSSLRSGMSSGEAFAETGAWVQILNNNSDQNERGGVEGFDADTNGIAIGVDGKVNDATTVGLAYSYLTTNVKSDSGNKVDVDGNALTLYGSWEQGRFFVDGSLTYSINDNDSKRNIVGTTAKGSYDSDMLGVNLLAGYGIQVDRNLLVEPRVAARYSNISIDSYSEKGSSAALTIQDQRYEVAEVGAGFRIASDLQLGNGTLTPELKAMAYHDFAADRSQSTSAFVQGGLPFVVSGANPVRDSYELGLGADYKLGAVTVGASYERLTKSGFDSDTFIGKVRYDF</sequence>
<proteinExistence type="predicted"/>
<gene>
    <name evidence="2" type="ORF">CAZ10_08930</name>
</gene>
<dbReference type="Gene3D" id="2.40.128.130">
    <property type="entry name" value="Autotransporter beta-domain"/>
    <property type="match status" value="1"/>
</dbReference>
<feature type="domain" description="Autotransporter" evidence="1">
    <location>
        <begin position="619"/>
        <end position="891"/>
    </location>
</feature>